<protein>
    <submittedName>
        <fullName evidence="4">Ras-like protein rasd</fullName>
    </submittedName>
</protein>
<dbReference type="PANTHER" id="PTHR24070">
    <property type="entry name" value="RAS, DI-RAS, AND RHEB FAMILY MEMBERS OF SMALL GTPASE SUPERFAMILY"/>
    <property type="match status" value="1"/>
</dbReference>
<dbReference type="EMBL" id="JAOAOG010000333">
    <property type="protein sequence ID" value="KAJ6227665.1"/>
    <property type="molecule type" value="Genomic_DNA"/>
</dbReference>
<dbReference type="Proteomes" id="UP001150062">
    <property type="component" value="Unassembled WGS sequence"/>
</dbReference>
<gene>
    <name evidence="4" type="ORF">M0813_09568</name>
</gene>
<dbReference type="CDD" id="cd00876">
    <property type="entry name" value="Ras"/>
    <property type="match status" value="1"/>
</dbReference>
<dbReference type="SUPFAM" id="SSF52540">
    <property type="entry name" value="P-loop containing nucleoside triphosphate hydrolases"/>
    <property type="match status" value="1"/>
</dbReference>
<dbReference type="SMART" id="SM00173">
    <property type="entry name" value="RAS"/>
    <property type="match status" value="1"/>
</dbReference>
<dbReference type="NCBIfam" id="TIGR00231">
    <property type="entry name" value="small_GTP"/>
    <property type="match status" value="1"/>
</dbReference>
<evidence type="ECO:0000313" key="4">
    <source>
        <dbReference type="EMBL" id="KAJ6227665.1"/>
    </source>
</evidence>
<reference evidence="4" key="1">
    <citation type="submission" date="2022-08" db="EMBL/GenBank/DDBJ databases">
        <title>Novel sulfate-reducing endosymbionts in the free-living metamonad Anaeramoeba.</title>
        <authorList>
            <person name="Jerlstrom-Hultqvist J."/>
            <person name="Cepicka I."/>
            <person name="Gallot-Lavallee L."/>
            <person name="Salas-Leiva D."/>
            <person name="Curtis B.A."/>
            <person name="Zahonova K."/>
            <person name="Pipaliya S."/>
            <person name="Dacks J."/>
            <person name="Roger A.J."/>
        </authorList>
    </citation>
    <scope>NUCLEOTIDE SEQUENCE</scope>
    <source>
        <strain evidence="4">Schooner1</strain>
    </source>
</reference>
<dbReference type="PRINTS" id="PR00449">
    <property type="entry name" value="RASTRNSFRMNG"/>
</dbReference>
<sequence length="188" mass="21477">MTEYKLAIYGRGGVGKSALTIQLVQNQFIEIYDPTIEDSYRKQLVIEGETRILDILDTAGSEEYSMMKDTYLLEGEGFLIVYSIVSRNSFDEVRSFYELITRAKDSEDVPIVIVGNKADLEFDRQVSQCEGMDFAKSLNCSFIETSAKSNLNVEEAFVVLVKKINKHRLDNPNNNNNNNHRRSRCEIL</sequence>
<accession>A0ABQ8X4V2</accession>
<dbReference type="InterPro" id="IPR001806">
    <property type="entry name" value="Small_GTPase"/>
</dbReference>
<evidence type="ECO:0000256" key="2">
    <source>
        <dbReference type="ARBA" id="ARBA00023134"/>
    </source>
</evidence>
<dbReference type="InterPro" id="IPR005225">
    <property type="entry name" value="Small_GTP-bd"/>
</dbReference>
<proteinExistence type="predicted"/>
<dbReference type="PROSITE" id="PS51419">
    <property type="entry name" value="RAB"/>
    <property type="match status" value="1"/>
</dbReference>
<organism evidence="4 5">
    <name type="scientific">Anaeramoeba flamelloides</name>
    <dbReference type="NCBI Taxonomy" id="1746091"/>
    <lineage>
        <taxon>Eukaryota</taxon>
        <taxon>Metamonada</taxon>
        <taxon>Anaeramoebidae</taxon>
        <taxon>Anaeramoeba</taxon>
    </lineage>
</organism>
<feature type="compositionally biased region" description="Basic residues" evidence="3">
    <location>
        <begin position="179"/>
        <end position="188"/>
    </location>
</feature>
<keyword evidence="2" id="KW-0342">GTP-binding</keyword>
<dbReference type="Pfam" id="PF00071">
    <property type="entry name" value="Ras"/>
    <property type="match status" value="1"/>
</dbReference>
<dbReference type="InterPro" id="IPR027417">
    <property type="entry name" value="P-loop_NTPase"/>
</dbReference>
<name>A0ABQ8X4V2_9EUKA</name>
<dbReference type="SMART" id="SM00174">
    <property type="entry name" value="RHO"/>
    <property type="match status" value="1"/>
</dbReference>
<evidence type="ECO:0000256" key="3">
    <source>
        <dbReference type="SAM" id="MobiDB-lite"/>
    </source>
</evidence>
<evidence type="ECO:0000313" key="5">
    <source>
        <dbReference type="Proteomes" id="UP001150062"/>
    </source>
</evidence>
<feature type="region of interest" description="Disordered" evidence="3">
    <location>
        <begin position="169"/>
        <end position="188"/>
    </location>
</feature>
<dbReference type="SMART" id="SM00176">
    <property type="entry name" value="RAN"/>
    <property type="match status" value="1"/>
</dbReference>
<keyword evidence="1" id="KW-0547">Nucleotide-binding</keyword>
<dbReference type="PROSITE" id="PS51421">
    <property type="entry name" value="RAS"/>
    <property type="match status" value="1"/>
</dbReference>
<dbReference type="PROSITE" id="PS51420">
    <property type="entry name" value="RHO"/>
    <property type="match status" value="1"/>
</dbReference>
<comment type="caution">
    <text evidence="4">The sequence shown here is derived from an EMBL/GenBank/DDBJ whole genome shotgun (WGS) entry which is preliminary data.</text>
</comment>
<dbReference type="InterPro" id="IPR020849">
    <property type="entry name" value="Small_GTPase_Ras-type"/>
</dbReference>
<dbReference type="Gene3D" id="3.40.50.300">
    <property type="entry name" value="P-loop containing nucleotide triphosphate hydrolases"/>
    <property type="match status" value="1"/>
</dbReference>
<evidence type="ECO:0000256" key="1">
    <source>
        <dbReference type="ARBA" id="ARBA00022741"/>
    </source>
</evidence>
<dbReference type="SMART" id="SM00175">
    <property type="entry name" value="RAB"/>
    <property type="match status" value="1"/>
</dbReference>
<keyword evidence="5" id="KW-1185">Reference proteome</keyword>